<dbReference type="Proteomes" id="UP000185746">
    <property type="component" value="Chromosome"/>
</dbReference>
<sequence>MSNQKWLFIGTDERLNVCKNLMSGDGYDCRIVQTDHYSEELSNEIIHFQPNHIVFPILQMTGTIPVELLKNKPTLYTGVTSTEWLKSFQEAGLSIHSYLKEELYIWENAHITAEAFLKEFYMETDRTIRDSLFLIAGFGRVGKMVAEMLRGVGGRVMVVARAEAQLAEAKMLGYQIASIAEDLPLEGAYLVNTIPAKWLKIGNQQPRFIFDLASAPGCLAETENVEYYTLLPGLPGKHFPFDAANALRDALKRINRR</sequence>
<evidence type="ECO:0000259" key="1">
    <source>
        <dbReference type="SMART" id="SM00997"/>
    </source>
</evidence>
<accession>A0A1D8JHS1</accession>
<dbReference type="EMBL" id="CP017560">
    <property type="protein sequence ID" value="AOV08224.1"/>
    <property type="molecule type" value="Genomic_DNA"/>
</dbReference>
<dbReference type="GO" id="GO:0006813">
    <property type="term" value="P:potassium ion transport"/>
    <property type="evidence" value="ECO:0007669"/>
    <property type="project" value="InterPro"/>
</dbReference>
<dbReference type="KEGG" id="surl:BI350_12235"/>
<organism evidence="2 3">
    <name type="scientific">Sporosarcina ureilytica</name>
    <dbReference type="NCBI Taxonomy" id="298596"/>
    <lineage>
        <taxon>Bacteria</taxon>
        <taxon>Bacillati</taxon>
        <taxon>Bacillota</taxon>
        <taxon>Bacilli</taxon>
        <taxon>Bacillales</taxon>
        <taxon>Caryophanaceae</taxon>
        <taxon>Sporosarcina</taxon>
    </lineage>
</organism>
<proteinExistence type="predicted"/>
<name>A0A1D8JHS1_9BACL</name>
<dbReference type="Gene3D" id="3.40.50.720">
    <property type="entry name" value="NAD(P)-binding Rossmann-like Domain"/>
    <property type="match status" value="1"/>
</dbReference>
<dbReference type="AlphaFoldDB" id="A0A1D8JHS1"/>
<keyword evidence="3" id="KW-1185">Reference proteome</keyword>
<dbReference type="RefSeq" id="WP_075528377.1">
    <property type="nucleotide sequence ID" value="NZ_CP017560.1"/>
</dbReference>
<reference evidence="2 3" key="1">
    <citation type="submission" date="2016-09" db="EMBL/GenBank/DDBJ databases">
        <title>Complete genome sequence of the Lysinibacillus sphaericus LMG 22257, a specie of Bacillus with ureolytic activity that can effectively biodeposit calcium carbonate.</title>
        <authorList>
            <person name="Yan W."/>
        </authorList>
    </citation>
    <scope>NUCLEOTIDE SEQUENCE [LARGE SCALE GENOMIC DNA]</scope>
    <source>
        <strain evidence="2 3">LMG 22257</strain>
    </source>
</reference>
<dbReference type="InterPro" id="IPR015878">
    <property type="entry name" value="Ado_hCys_hydrolase_NAD-bd"/>
</dbReference>
<dbReference type="Pfam" id="PF02254">
    <property type="entry name" value="TrkA_N"/>
    <property type="match status" value="1"/>
</dbReference>
<evidence type="ECO:0000313" key="2">
    <source>
        <dbReference type="EMBL" id="AOV08224.1"/>
    </source>
</evidence>
<dbReference type="InterPro" id="IPR036291">
    <property type="entry name" value="NAD(P)-bd_dom_sf"/>
</dbReference>
<protein>
    <recommendedName>
        <fullName evidence="1">S-adenosyl-L-homocysteine hydrolase NAD binding domain-containing protein</fullName>
    </recommendedName>
</protein>
<gene>
    <name evidence="2" type="ORF">BI350_12235</name>
</gene>
<feature type="domain" description="S-adenosyl-L-homocysteine hydrolase NAD binding" evidence="1">
    <location>
        <begin position="108"/>
        <end position="217"/>
    </location>
</feature>
<dbReference type="SMART" id="SM00997">
    <property type="entry name" value="AdoHcyase_NAD"/>
    <property type="match status" value="1"/>
</dbReference>
<evidence type="ECO:0000313" key="3">
    <source>
        <dbReference type="Proteomes" id="UP000185746"/>
    </source>
</evidence>
<dbReference type="InterPro" id="IPR003148">
    <property type="entry name" value="RCK_N"/>
</dbReference>
<dbReference type="SUPFAM" id="SSF51735">
    <property type="entry name" value="NAD(P)-binding Rossmann-fold domains"/>
    <property type="match status" value="1"/>
</dbReference>